<dbReference type="Proteomes" id="UP000051647">
    <property type="component" value="Unassembled WGS sequence"/>
</dbReference>
<dbReference type="PATRIC" id="fig|1423815.3.peg.1938"/>
<gene>
    <name evidence="1" type="ORF">FC27_GL001890</name>
</gene>
<dbReference type="EMBL" id="AZFA01000006">
    <property type="protein sequence ID" value="KRL67302.1"/>
    <property type="molecule type" value="Genomic_DNA"/>
</dbReference>
<evidence type="ECO:0000313" key="2">
    <source>
        <dbReference type="Proteomes" id="UP000051647"/>
    </source>
</evidence>
<dbReference type="AlphaFoldDB" id="A0A0R1SCJ2"/>
<reference evidence="1 2" key="1">
    <citation type="journal article" date="2015" name="Genome Announc.">
        <title>Expanding the biotechnology potential of lactobacilli through comparative genomics of 213 strains and associated genera.</title>
        <authorList>
            <person name="Sun Z."/>
            <person name="Harris H.M."/>
            <person name="McCann A."/>
            <person name="Guo C."/>
            <person name="Argimon S."/>
            <person name="Zhang W."/>
            <person name="Yang X."/>
            <person name="Jeffery I.B."/>
            <person name="Cooney J.C."/>
            <person name="Kagawa T.F."/>
            <person name="Liu W."/>
            <person name="Song Y."/>
            <person name="Salvetti E."/>
            <person name="Wrobel A."/>
            <person name="Rasinkangas P."/>
            <person name="Parkhill J."/>
            <person name="Rea M.C."/>
            <person name="O'Sullivan O."/>
            <person name="Ritari J."/>
            <person name="Douillard F.P."/>
            <person name="Paul Ross R."/>
            <person name="Yang R."/>
            <person name="Briner A.E."/>
            <person name="Felis G.E."/>
            <person name="de Vos W.M."/>
            <person name="Barrangou R."/>
            <person name="Klaenhammer T.R."/>
            <person name="Caufield P.W."/>
            <person name="Cui Y."/>
            <person name="Zhang H."/>
            <person name="O'Toole P.W."/>
        </authorList>
    </citation>
    <scope>NUCLEOTIDE SEQUENCE [LARGE SCALE GENOMIC DNA]</scope>
    <source>
        <strain evidence="1 2">DSM 14857</strain>
    </source>
</reference>
<keyword evidence="2" id="KW-1185">Reference proteome</keyword>
<name>A0A0R1SCJ2_9LACO</name>
<sequence>MKINKLERLDEKSPAPALFNESIFTNCFNIFDLSYDNHSLTTKINRNQFILN</sequence>
<protein>
    <submittedName>
        <fullName evidence="1">Uncharacterized protein</fullName>
    </submittedName>
</protein>
<evidence type="ECO:0000313" key="1">
    <source>
        <dbReference type="EMBL" id="KRL67302.1"/>
    </source>
</evidence>
<comment type="caution">
    <text evidence="1">The sequence shown here is derived from an EMBL/GenBank/DDBJ whole genome shotgun (WGS) entry which is preliminary data.</text>
</comment>
<organism evidence="1 2">
    <name type="scientific">Companilactobacillus versmoldensis DSM 14857 = KCTC 3814</name>
    <dbReference type="NCBI Taxonomy" id="1423815"/>
    <lineage>
        <taxon>Bacteria</taxon>
        <taxon>Bacillati</taxon>
        <taxon>Bacillota</taxon>
        <taxon>Bacilli</taxon>
        <taxon>Lactobacillales</taxon>
        <taxon>Lactobacillaceae</taxon>
        <taxon>Companilactobacillus</taxon>
    </lineage>
</organism>
<proteinExistence type="predicted"/>
<accession>A0A0R1SCJ2</accession>
<dbReference type="STRING" id="1423815.FC27_GL001890"/>